<dbReference type="RefSeq" id="WP_380565272.1">
    <property type="nucleotide sequence ID" value="NZ_JBEUKS010000005.1"/>
</dbReference>
<dbReference type="Pfam" id="PF00899">
    <property type="entry name" value="ThiF"/>
    <property type="match status" value="1"/>
</dbReference>
<keyword evidence="2" id="KW-0548">Nucleotidyltransferase</keyword>
<dbReference type="InterPro" id="IPR035985">
    <property type="entry name" value="Ubiquitin-activating_enz"/>
</dbReference>
<dbReference type="InterPro" id="IPR000594">
    <property type="entry name" value="ThiF_NAD_FAD-bd"/>
</dbReference>
<dbReference type="Gene3D" id="3.40.50.720">
    <property type="entry name" value="NAD(P)-binding Rossmann-like Domain"/>
    <property type="match status" value="1"/>
</dbReference>
<protein>
    <submittedName>
        <fullName evidence="2">ThiF family adenylyltransferase</fullName>
    </submittedName>
</protein>
<name>A0ABV6XN80_9ACTN</name>
<organism evidence="2 3">
    <name type="scientific">Streptacidiphilus jeojiensis</name>
    <dbReference type="NCBI Taxonomy" id="3229225"/>
    <lineage>
        <taxon>Bacteria</taxon>
        <taxon>Bacillati</taxon>
        <taxon>Actinomycetota</taxon>
        <taxon>Actinomycetes</taxon>
        <taxon>Kitasatosporales</taxon>
        <taxon>Streptomycetaceae</taxon>
        <taxon>Streptacidiphilus</taxon>
    </lineage>
</organism>
<dbReference type="EMBL" id="JBEUKS010000005">
    <property type="protein sequence ID" value="MFC1439714.1"/>
    <property type="molecule type" value="Genomic_DNA"/>
</dbReference>
<keyword evidence="3" id="KW-1185">Reference proteome</keyword>
<reference evidence="2 3" key="1">
    <citation type="submission" date="2024-06" db="EMBL/GenBank/DDBJ databases">
        <authorList>
            <person name="Lee S.D."/>
        </authorList>
    </citation>
    <scope>NUCLEOTIDE SEQUENCE [LARGE SCALE GENOMIC DNA]</scope>
    <source>
        <strain evidence="2 3">N1-10</strain>
    </source>
</reference>
<accession>A0ABV6XN80</accession>
<evidence type="ECO:0000313" key="2">
    <source>
        <dbReference type="EMBL" id="MFC1439714.1"/>
    </source>
</evidence>
<gene>
    <name evidence="2" type="ORF">ABUW04_15760</name>
</gene>
<dbReference type="GO" id="GO:0016779">
    <property type="term" value="F:nucleotidyltransferase activity"/>
    <property type="evidence" value="ECO:0007669"/>
    <property type="project" value="UniProtKB-KW"/>
</dbReference>
<proteinExistence type="predicted"/>
<comment type="caution">
    <text evidence="2">The sequence shown here is derived from an EMBL/GenBank/DDBJ whole genome shotgun (WGS) entry which is preliminary data.</text>
</comment>
<dbReference type="Proteomes" id="UP001592581">
    <property type="component" value="Unassembled WGS sequence"/>
</dbReference>
<dbReference type="PANTHER" id="PTHR10953">
    <property type="entry name" value="UBIQUITIN-ACTIVATING ENZYME E1"/>
    <property type="match status" value="1"/>
</dbReference>
<dbReference type="PANTHER" id="PTHR10953:SF102">
    <property type="entry name" value="ADENYLYLTRANSFERASE AND SULFURTRANSFERASE MOCS3"/>
    <property type="match status" value="1"/>
</dbReference>
<sequence>MDETDLLQWRPRLRAGLVVEREGSELLFISTSDRRVKRFAATQSVLRMIPLLDGEHTVANLVESLCGESVELAGEVCGALLTLREERLLSKTAVPGGERRSHELADAQIARYDRQIRLFQEFCDAELVDYDEGLAAQERLAAATVLVCGVGGLGSVVASSLAAAGVGTLILCDDDVIEESNLNRQLMYSQEDLGKSKADVLAGRLAGVNPQARLLPERRRIEQASDLADLVKRSDLVIGCADQPSVTVMAEITTEACWPDTPHIIGGSYSYHVGILGLLVVPGVTACWHCLLATVAADHGRDRTEPFLRKSRYGGVLGAQSGVIGNLMAWEAIRFVIGMGTALSDRWVELNYGPVSFSERTIRRRPDCVRCGRD</sequence>
<dbReference type="InterPro" id="IPR045886">
    <property type="entry name" value="ThiF/MoeB/HesA"/>
</dbReference>
<feature type="domain" description="THIF-type NAD/FAD binding fold" evidence="1">
    <location>
        <begin position="112"/>
        <end position="368"/>
    </location>
</feature>
<evidence type="ECO:0000313" key="3">
    <source>
        <dbReference type="Proteomes" id="UP001592581"/>
    </source>
</evidence>
<dbReference type="SUPFAM" id="SSF69572">
    <property type="entry name" value="Activating enzymes of the ubiquitin-like proteins"/>
    <property type="match status" value="1"/>
</dbReference>
<keyword evidence="2" id="KW-0808">Transferase</keyword>
<evidence type="ECO:0000259" key="1">
    <source>
        <dbReference type="Pfam" id="PF00899"/>
    </source>
</evidence>